<protein>
    <submittedName>
        <fullName evidence="1">Uncharacterized protein</fullName>
    </submittedName>
</protein>
<reference evidence="1" key="2">
    <citation type="journal article" date="2015" name="Fish Shellfish Immunol.">
        <title>Early steps in the European eel (Anguilla anguilla)-Vibrio vulnificus interaction in the gills: Role of the RtxA13 toxin.</title>
        <authorList>
            <person name="Callol A."/>
            <person name="Pajuelo D."/>
            <person name="Ebbesson L."/>
            <person name="Teles M."/>
            <person name="MacKenzie S."/>
            <person name="Amaro C."/>
        </authorList>
    </citation>
    <scope>NUCLEOTIDE SEQUENCE</scope>
</reference>
<organism evidence="1">
    <name type="scientific">Anguilla anguilla</name>
    <name type="common">European freshwater eel</name>
    <name type="synonym">Muraena anguilla</name>
    <dbReference type="NCBI Taxonomy" id="7936"/>
    <lineage>
        <taxon>Eukaryota</taxon>
        <taxon>Metazoa</taxon>
        <taxon>Chordata</taxon>
        <taxon>Craniata</taxon>
        <taxon>Vertebrata</taxon>
        <taxon>Euteleostomi</taxon>
        <taxon>Actinopterygii</taxon>
        <taxon>Neopterygii</taxon>
        <taxon>Teleostei</taxon>
        <taxon>Anguilliformes</taxon>
        <taxon>Anguillidae</taxon>
        <taxon>Anguilla</taxon>
    </lineage>
</organism>
<accession>A0A0E9WFB5</accession>
<sequence>MQPERVDVFQKEPHQLAQQCMYFRVRLALSV</sequence>
<reference evidence="1" key="1">
    <citation type="submission" date="2014-11" db="EMBL/GenBank/DDBJ databases">
        <authorList>
            <person name="Amaro Gonzalez C."/>
        </authorList>
    </citation>
    <scope>NUCLEOTIDE SEQUENCE</scope>
</reference>
<proteinExistence type="predicted"/>
<evidence type="ECO:0000313" key="1">
    <source>
        <dbReference type="EMBL" id="JAH89089.1"/>
    </source>
</evidence>
<dbReference type="AlphaFoldDB" id="A0A0E9WFB5"/>
<name>A0A0E9WFB5_ANGAN</name>
<dbReference type="EMBL" id="GBXM01019488">
    <property type="protein sequence ID" value="JAH89089.1"/>
    <property type="molecule type" value="Transcribed_RNA"/>
</dbReference>